<dbReference type="Proteomes" id="UP000566324">
    <property type="component" value="Unassembled WGS sequence"/>
</dbReference>
<dbReference type="InterPro" id="IPR013425">
    <property type="entry name" value="Autotrns_rpt"/>
</dbReference>
<name>A0A7W7F8I5_9SPHN</name>
<dbReference type="InterPro" id="IPR051551">
    <property type="entry name" value="Autotransporter_adhesion"/>
</dbReference>
<organism evidence="2 3">
    <name type="scientific">Sphingosinicella soli</name>
    <dbReference type="NCBI Taxonomy" id="333708"/>
    <lineage>
        <taxon>Bacteria</taxon>
        <taxon>Pseudomonadati</taxon>
        <taxon>Pseudomonadota</taxon>
        <taxon>Alphaproteobacteria</taxon>
        <taxon>Sphingomonadales</taxon>
        <taxon>Sphingosinicellaceae</taxon>
        <taxon>Sphingosinicella</taxon>
    </lineage>
</organism>
<proteinExistence type="predicted"/>
<protein>
    <submittedName>
        <fullName evidence="2">Autotransporter-associated beta strand protein</fullName>
    </submittedName>
</protein>
<dbReference type="Gene3D" id="2.160.20.20">
    <property type="match status" value="3"/>
</dbReference>
<dbReference type="EMBL" id="JACHNZ010000052">
    <property type="protein sequence ID" value="MBB4633682.1"/>
    <property type="molecule type" value="Genomic_DNA"/>
</dbReference>
<dbReference type="PANTHER" id="PTHR35037">
    <property type="entry name" value="C-TERMINAL REGION OF AIDA-LIKE PROTEIN"/>
    <property type="match status" value="1"/>
</dbReference>
<keyword evidence="3" id="KW-1185">Reference proteome</keyword>
<dbReference type="InterPro" id="IPR011050">
    <property type="entry name" value="Pectin_lyase_fold/virulence"/>
</dbReference>
<dbReference type="InterPro" id="IPR012332">
    <property type="entry name" value="Autotransporter_pectin_lyase_C"/>
</dbReference>
<keyword evidence="1" id="KW-0732">Signal</keyword>
<comment type="caution">
    <text evidence="2">The sequence shown here is derived from an EMBL/GenBank/DDBJ whole genome shotgun (WGS) entry which is preliminary data.</text>
</comment>
<dbReference type="Pfam" id="PF12951">
    <property type="entry name" value="PATR"/>
    <property type="match status" value="13"/>
</dbReference>
<gene>
    <name evidence="2" type="ORF">GGQ98_003331</name>
</gene>
<dbReference type="RefSeq" id="WP_184071508.1">
    <property type="nucleotide sequence ID" value="NZ_JACHNZ010000052.1"/>
</dbReference>
<dbReference type="SUPFAM" id="SSF51126">
    <property type="entry name" value="Pectin lyase-like"/>
    <property type="match status" value="5"/>
</dbReference>
<evidence type="ECO:0000256" key="1">
    <source>
        <dbReference type="ARBA" id="ARBA00022729"/>
    </source>
</evidence>
<accession>A0A7W7F8I5</accession>
<sequence>MQQNGGGIFTIESTIVNNGGATSFAKNGNGTVRLTGLNSYTGGTTLSGGRLEVTSLANGGINSSIGASSADPANLRLESGTLAYIGGSDAVSDRGITLVNGGSERAIQVDGGRTVEFSGLVTSPDDAGLTKTGWGTLVLSNTANDYVGITTITGGGSGNKGTLSVNTLSNGGVASGMGAAMSASANLVMSLDGTLQYTGGTVSTDRGFTLAGGNGRIDVAPAGTTLTISGIATGTGSFVKDGDGTLILSGINTYTGDTIVSGGTLRAGSAKAFGPGTRYMTVNGGATLDLGGFDISAGGLAGAGTVNLGSSTLTTAGGQAAFTGTITGSGGFTRGPGSYTQTINGCNNGYTGATTLMSSLAIDCIADGGVASSIGASGADSGNLVFNGGVLTYTGANVTTDRGFTLTGAAYLNVADAGATLEFQGQVIGGGGLRKDGAGTLVLSGANTYTGSTQITSGVLRAGSTQAFGAAAPMYLDNTAGVTLDLAGFDTSVTFLQGGGASGGTITLAGADLTITNGNNGAGSTFGGFITGAGNLIKNGGATQRISGCGNDYSGVTTINGGAIEVTCLVDGGVASSMGSSSAAASNLTLNGGTLRYAGAGDSTNRQFTLGANTGNALDASGTGAINFTSNAAIAFSAPDTAQTLTLTGTNIENNILAAQITNNGTGLTRLTKTGAGTWILTNPGSTYTGITTISGGVLGVDKLANGGVASSIGMSSAAASNLVIGNGSTLRYTGAGDTTNRLFTLSSGVTFIESSGTGAIVFTDTGPVTLANNNQARTIALGGTNTGNNTLAGSIGNAGSGVTTLAKNDTGTWLLTGNHSYTGSTNINGGLFSIGSGGTTGSIASALVNNFGTLAFNRSDSLTYAGSIVGTGALQQNGSGTTILSGNSSYTGGTTISAGTLQLGNGGATGSIIGDVVDNGLLRFNRSNALAFNGVISGSGAVTQDGAGTTTLAGINSYTGGTTINAGILKVSADANLGAASGALTFDGGTLQTTASMSSIRNATLVSTGTFLTDNATTFTLSGVTSGAGSLTKSGAGRLVLTADNSYSGGTSIAAGQLQLGNGGTSGWITGDVANNGSLVFNRSDNVGFGNLISGTGSVVQNGPGILTLMENNSYLGATTINAGTLRINGDQSAATGLVAVSSGATLGGSGIIGGDVNVVDGGILAPGNSPDTLTINGDLLLSSGSVLDFEFGQADVAGGPLNDLIEVGGDLRLDGTINVSVSAGGTFGGGIYRVFNYDGALIDNGLTLGLMPGGSNVVVQTSVAGQVNLINSVGLSLSFWDGDAGPKFNDAIDGGNGTWHLDGLDNNWTNADGSVNAAYDDGTLAIFAGTGGTVTIDNGGGAVTASGMQFASNGYLVTGAPLTLIGPESMVRVGDGTATGASLTATIAAELIGATKLVKTDLGTLVLTGANSYTGGTAVDGGTLRIASDANLGAAAGELSFSGGTLNTTMTFSSGRAIVLAGAGAVDTNSGTSWTMTGNVTGAGSLTKAGAGTLILTGDATHTGGTTITAGTLQIGNSGTTGSITGDILNNAALIFNRGATYSYDGLISGSGSVAQNQGVLSLTADSSAPCRSRVMACC</sequence>
<dbReference type="NCBIfam" id="TIGR02601">
    <property type="entry name" value="autotrns_rpt"/>
    <property type="match status" value="12"/>
</dbReference>
<evidence type="ECO:0000313" key="3">
    <source>
        <dbReference type="Proteomes" id="UP000566324"/>
    </source>
</evidence>
<reference evidence="2 3" key="1">
    <citation type="submission" date="2020-08" db="EMBL/GenBank/DDBJ databases">
        <title>Genomic Encyclopedia of Type Strains, Phase IV (KMG-IV): sequencing the most valuable type-strain genomes for metagenomic binning, comparative biology and taxonomic classification.</title>
        <authorList>
            <person name="Goeker M."/>
        </authorList>
    </citation>
    <scope>NUCLEOTIDE SEQUENCE [LARGE SCALE GENOMIC DNA]</scope>
    <source>
        <strain evidence="2 3">DSM 17328</strain>
    </source>
</reference>
<dbReference type="PANTHER" id="PTHR35037:SF3">
    <property type="entry name" value="C-TERMINAL REGION OF AIDA-LIKE PROTEIN"/>
    <property type="match status" value="1"/>
</dbReference>
<evidence type="ECO:0000313" key="2">
    <source>
        <dbReference type="EMBL" id="MBB4633682.1"/>
    </source>
</evidence>